<accession>A0A6N8IRT1</accession>
<proteinExistence type="predicted"/>
<protein>
    <submittedName>
        <fullName evidence="3">ASCH domain-containing protein</fullName>
    </submittedName>
</protein>
<dbReference type="SUPFAM" id="SSF54427">
    <property type="entry name" value="NTF2-like"/>
    <property type="match status" value="1"/>
</dbReference>
<evidence type="ECO:0000259" key="2">
    <source>
        <dbReference type="SMART" id="SM01022"/>
    </source>
</evidence>
<dbReference type="Proteomes" id="UP000469385">
    <property type="component" value="Unassembled WGS sequence"/>
</dbReference>
<feature type="compositionally biased region" description="Basic and acidic residues" evidence="1">
    <location>
        <begin position="9"/>
        <end position="20"/>
    </location>
</feature>
<sequence length="375" mass="39971">MSFTPIPDADPRAARARAGRRDVRQDAECAAFWDGFTASLAGGDPRRTAWPDAFGFGGEGPLADELAALVLAGRKRATASLPVEYTALGEALPVAGDLSIVLDGAGHPVAIIERTSVQLVAFEAVDASFAAREGEGDGSLAAWRQAHAWYFGQVFREWGGRLQDDTPVLCQCFQVVWPPTVADARPVAVARAFEGQAISPAEAIAAYLRAKDGNRPYLLDAAFAPDVQLRMVVRTDAISFPPASAGREALAETLVRRFNQEYENVHSVCLGAPPPPDAVAFGCRWLVAMSARQDGAVRVGCGRYDWAFAPADGRVAALTIRIDAMESLPPDTLQTVMAWAAALPSPWCPERVAVDALPALAPLRQVAQALQRADA</sequence>
<gene>
    <name evidence="3" type="ORF">GON04_07395</name>
</gene>
<dbReference type="SUPFAM" id="SSF88697">
    <property type="entry name" value="PUA domain-like"/>
    <property type="match status" value="1"/>
</dbReference>
<dbReference type="CDD" id="cd06553">
    <property type="entry name" value="ASCH_Ef3133_like"/>
    <property type="match status" value="1"/>
</dbReference>
<evidence type="ECO:0000313" key="4">
    <source>
        <dbReference type="Proteomes" id="UP000469385"/>
    </source>
</evidence>
<dbReference type="Gene3D" id="3.10.450.50">
    <property type="match status" value="1"/>
</dbReference>
<dbReference type="RefSeq" id="WP_157397287.1">
    <property type="nucleotide sequence ID" value="NZ_WSEL01000003.1"/>
</dbReference>
<organism evidence="3 4">
    <name type="scientific">Ramlibacter pinisoli</name>
    <dbReference type="NCBI Taxonomy" id="2682844"/>
    <lineage>
        <taxon>Bacteria</taxon>
        <taxon>Pseudomonadati</taxon>
        <taxon>Pseudomonadota</taxon>
        <taxon>Betaproteobacteria</taxon>
        <taxon>Burkholderiales</taxon>
        <taxon>Comamonadaceae</taxon>
        <taxon>Ramlibacter</taxon>
    </lineage>
</organism>
<name>A0A6N8IRT1_9BURK</name>
<reference evidence="3 4" key="1">
    <citation type="submission" date="2019-12" db="EMBL/GenBank/DDBJ databases">
        <authorList>
            <person name="Huq M.A."/>
        </authorList>
    </citation>
    <scope>NUCLEOTIDE SEQUENCE [LARGE SCALE GENOMIC DNA]</scope>
    <source>
        <strain evidence="3 4">MAH-25</strain>
    </source>
</reference>
<comment type="caution">
    <text evidence="3">The sequence shown here is derived from an EMBL/GenBank/DDBJ whole genome shotgun (WGS) entry which is preliminary data.</text>
</comment>
<dbReference type="InterPro" id="IPR015947">
    <property type="entry name" value="PUA-like_sf"/>
</dbReference>
<dbReference type="EMBL" id="WSEL01000003">
    <property type="protein sequence ID" value="MVQ29265.1"/>
    <property type="molecule type" value="Genomic_DNA"/>
</dbReference>
<feature type="region of interest" description="Disordered" evidence="1">
    <location>
        <begin position="1"/>
        <end position="20"/>
    </location>
</feature>
<dbReference type="Gene3D" id="3.10.400.10">
    <property type="entry name" value="Sulfate adenylyltransferase"/>
    <property type="match status" value="1"/>
</dbReference>
<dbReference type="InterPro" id="IPR007374">
    <property type="entry name" value="ASCH_domain"/>
</dbReference>
<dbReference type="SMART" id="SM01022">
    <property type="entry name" value="ASCH"/>
    <property type="match status" value="1"/>
</dbReference>
<evidence type="ECO:0000313" key="3">
    <source>
        <dbReference type="EMBL" id="MVQ29265.1"/>
    </source>
</evidence>
<dbReference type="PANTHER" id="PTHR39203">
    <property type="entry name" value="CYTOPLASMIC PROTEIN-RELATED"/>
    <property type="match status" value="1"/>
</dbReference>
<dbReference type="InterPro" id="IPR009326">
    <property type="entry name" value="DUF984"/>
</dbReference>
<dbReference type="InterPro" id="IPR032710">
    <property type="entry name" value="NTF2-like_dom_sf"/>
</dbReference>
<dbReference type="AlphaFoldDB" id="A0A6N8IRT1"/>
<dbReference type="Pfam" id="PF04266">
    <property type="entry name" value="ASCH"/>
    <property type="match status" value="1"/>
</dbReference>
<evidence type="ECO:0000256" key="1">
    <source>
        <dbReference type="SAM" id="MobiDB-lite"/>
    </source>
</evidence>
<keyword evidence="4" id="KW-1185">Reference proteome</keyword>
<dbReference type="PANTHER" id="PTHR39203:SF1">
    <property type="entry name" value="CYTOPLASMIC PROTEIN"/>
    <property type="match status" value="1"/>
</dbReference>
<feature type="domain" description="ASCH" evidence="2">
    <location>
        <begin position="54"/>
        <end position="177"/>
    </location>
</feature>